<sequence>MTMTAWRLLSGISALSLLAGCLSAQPAMPVPEAALAAPVAAAAPLIAGDIAVPGSGVFGGVEVAYIAALEQVRIAPGKDLPPADLVTISYTADTGAAPDERPVLFIFNGGPISASLWLQMGALGPQRVFVPEDLSAPLEDHRLVANPYSPLDAADLVFFDPASTGFSRVADGEDASKYFSIDADAAQFVAFANAWLEKHGRAGAPVFILGESYGTHRAAEAAGQIAGDGSMNLQGVFLMGQAVNIIEYSQRKQNILSYIASLPTLAAIAWDLGKVDQQGRSFEAFLEDVTAFGEAEYLGALFKGQRITPEELADVAGKLEAYTGIPSAYYTENRLRISKEQFRVELLKDQGLILGRSDGRYTGPLSEGGDPSGILQQAYSDGFAAYAKETFGDLPQEDYVNSFSAGNFDAWRWGGASPFAHFAYAERLQAAFDTYPAFRVFVGTGYHDTMTTVGAADYLIDQSDWPKDRVRSGKYIGGHMAYSVESSAEAFGNDIRFWIRGWNDEGN</sequence>
<keyword evidence="1 7" id="KW-0121">Carboxypeptidase</keyword>
<dbReference type="PANTHER" id="PTHR11802:SF3">
    <property type="entry name" value="RETINOID-INDUCIBLE SERINE CARBOXYPEPTIDASE"/>
    <property type="match status" value="1"/>
</dbReference>
<dbReference type="OrthoDB" id="9770107at2"/>
<dbReference type="STRING" id="1280954.HPO_17761"/>
<keyword evidence="3 6" id="KW-0732">Signal</keyword>
<evidence type="ECO:0000256" key="3">
    <source>
        <dbReference type="ARBA" id="ARBA00022729"/>
    </source>
</evidence>
<keyword evidence="5" id="KW-0325">Glycoprotein</keyword>
<keyword evidence="2" id="KW-0645">Protease</keyword>
<dbReference type="Proteomes" id="UP000027100">
    <property type="component" value="Unassembled WGS sequence"/>
</dbReference>
<feature type="chain" id="PRO_5001615594" evidence="6">
    <location>
        <begin position="25"/>
        <end position="507"/>
    </location>
</feature>
<evidence type="ECO:0000313" key="8">
    <source>
        <dbReference type="Proteomes" id="UP000027100"/>
    </source>
</evidence>
<evidence type="ECO:0000256" key="4">
    <source>
        <dbReference type="ARBA" id="ARBA00022801"/>
    </source>
</evidence>
<dbReference type="EMBL" id="ARYM01000031">
    <property type="protein sequence ID" value="KCZ96869.1"/>
    <property type="molecule type" value="Genomic_DNA"/>
</dbReference>
<reference evidence="7 8" key="1">
    <citation type="journal article" date="2014" name="Antonie Van Leeuwenhoek">
        <title>Hyphomonas beringensis sp. nov. and Hyphomonas chukchiensis sp. nov., isolated from surface seawater of the Bering Sea and Chukchi Sea.</title>
        <authorList>
            <person name="Li C."/>
            <person name="Lai Q."/>
            <person name="Li G."/>
            <person name="Dong C."/>
            <person name="Wang J."/>
            <person name="Liao Y."/>
            <person name="Shao Z."/>
        </authorList>
    </citation>
    <scope>NUCLEOTIDE SEQUENCE [LARGE SCALE GENOMIC DNA]</scope>
    <source>
        <strain evidence="7 8">PS728</strain>
    </source>
</reference>
<evidence type="ECO:0000256" key="1">
    <source>
        <dbReference type="ARBA" id="ARBA00022645"/>
    </source>
</evidence>
<dbReference type="Pfam" id="PF00450">
    <property type="entry name" value="Peptidase_S10"/>
    <property type="match status" value="1"/>
</dbReference>
<dbReference type="PANTHER" id="PTHR11802">
    <property type="entry name" value="SERINE PROTEASE FAMILY S10 SERINE CARBOXYPEPTIDASE"/>
    <property type="match status" value="1"/>
</dbReference>
<dbReference type="GO" id="GO:0004185">
    <property type="term" value="F:serine-type carboxypeptidase activity"/>
    <property type="evidence" value="ECO:0007669"/>
    <property type="project" value="InterPro"/>
</dbReference>
<accession>A0A062VC11</accession>
<dbReference type="InterPro" id="IPR029058">
    <property type="entry name" value="AB_hydrolase_fold"/>
</dbReference>
<evidence type="ECO:0000256" key="2">
    <source>
        <dbReference type="ARBA" id="ARBA00022670"/>
    </source>
</evidence>
<evidence type="ECO:0000313" key="7">
    <source>
        <dbReference type="EMBL" id="KCZ96869.1"/>
    </source>
</evidence>
<dbReference type="AlphaFoldDB" id="A0A062VC11"/>
<comment type="caution">
    <text evidence="7">The sequence shown here is derived from an EMBL/GenBank/DDBJ whole genome shotgun (WGS) entry which is preliminary data.</text>
</comment>
<dbReference type="eggNOG" id="COG2939">
    <property type="taxonomic scope" value="Bacteria"/>
</dbReference>
<keyword evidence="4" id="KW-0378">Hydrolase</keyword>
<name>A0A062VC11_9PROT</name>
<dbReference type="GO" id="GO:0006508">
    <property type="term" value="P:proteolysis"/>
    <property type="evidence" value="ECO:0007669"/>
    <property type="project" value="UniProtKB-KW"/>
</dbReference>
<dbReference type="Gene3D" id="3.40.50.1820">
    <property type="entry name" value="alpha/beta hydrolase"/>
    <property type="match status" value="1"/>
</dbReference>
<protein>
    <submittedName>
        <fullName evidence="7">Serine carboxypeptidase family protein</fullName>
    </submittedName>
</protein>
<dbReference type="InterPro" id="IPR001563">
    <property type="entry name" value="Peptidase_S10"/>
</dbReference>
<proteinExistence type="predicted"/>
<dbReference type="PROSITE" id="PS51257">
    <property type="entry name" value="PROKAR_LIPOPROTEIN"/>
    <property type="match status" value="1"/>
</dbReference>
<dbReference type="PATRIC" id="fig|1280954.3.peg.3579"/>
<feature type="signal peptide" evidence="6">
    <location>
        <begin position="1"/>
        <end position="24"/>
    </location>
</feature>
<gene>
    <name evidence="7" type="ORF">HPO_17761</name>
</gene>
<dbReference type="RefSeq" id="WP_035601925.1">
    <property type="nucleotide sequence ID" value="NZ_ARYM01000031.1"/>
</dbReference>
<keyword evidence="8" id="KW-1185">Reference proteome</keyword>
<dbReference type="SUPFAM" id="SSF53474">
    <property type="entry name" value="alpha/beta-Hydrolases"/>
    <property type="match status" value="1"/>
</dbReference>
<evidence type="ECO:0000256" key="5">
    <source>
        <dbReference type="ARBA" id="ARBA00023180"/>
    </source>
</evidence>
<evidence type="ECO:0000256" key="6">
    <source>
        <dbReference type="SAM" id="SignalP"/>
    </source>
</evidence>
<organism evidence="7 8">
    <name type="scientific">Hyphomonas polymorpha PS728</name>
    <dbReference type="NCBI Taxonomy" id="1280954"/>
    <lineage>
        <taxon>Bacteria</taxon>
        <taxon>Pseudomonadati</taxon>
        <taxon>Pseudomonadota</taxon>
        <taxon>Alphaproteobacteria</taxon>
        <taxon>Hyphomonadales</taxon>
        <taxon>Hyphomonadaceae</taxon>
        <taxon>Hyphomonas</taxon>
    </lineage>
</organism>